<dbReference type="SUPFAM" id="SSF51445">
    <property type="entry name" value="(Trans)glycosidases"/>
    <property type="match status" value="1"/>
</dbReference>
<dbReference type="RefSeq" id="WP_090931327.1">
    <property type="nucleotide sequence ID" value="NZ_FNDJ01000005.1"/>
</dbReference>
<protein>
    <recommendedName>
        <fullName evidence="5">Exo-alpha-(1-&gt;6)-L-arabinopyranosidase</fullName>
    </recommendedName>
</protein>
<dbReference type="EMBL" id="FNDJ01000005">
    <property type="protein sequence ID" value="SDI40611.1"/>
    <property type="molecule type" value="Genomic_DNA"/>
</dbReference>
<dbReference type="SUPFAM" id="SSF52279">
    <property type="entry name" value="Beta-D-glucan exohydrolase, C-terminal domain"/>
    <property type="match status" value="1"/>
</dbReference>
<dbReference type="PRINTS" id="PR00133">
    <property type="entry name" value="GLHYDRLASE3"/>
</dbReference>
<dbReference type="InterPro" id="IPR001764">
    <property type="entry name" value="Glyco_hydro_3_N"/>
</dbReference>
<dbReference type="Pfam" id="PF14310">
    <property type="entry name" value="Fn3-like"/>
    <property type="match status" value="1"/>
</dbReference>
<keyword evidence="6" id="KW-0326">Glycosidase</keyword>
<evidence type="ECO:0000313" key="9">
    <source>
        <dbReference type="EMBL" id="SDI40611.1"/>
    </source>
</evidence>
<dbReference type="OrthoDB" id="3187421at2"/>
<dbReference type="InterPro" id="IPR026891">
    <property type="entry name" value="Fn3-like"/>
</dbReference>
<organism evidence="9 10">
    <name type="scientific">Nonomuraea jiangxiensis</name>
    <dbReference type="NCBI Taxonomy" id="633440"/>
    <lineage>
        <taxon>Bacteria</taxon>
        <taxon>Bacillati</taxon>
        <taxon>Actinomycetota</taxon>
        <taxon>Actinomycetes</taxon>
        <taxon>Streptosporangiales</taxon>
        <taxon>Streptosporangiaceae</taxon>
        <taxon>Nonomuraea</taxon>
    </lineage>
</organism>
<evidence type="ECO:0000256" key="7">
    <source>
        <dbReference type="SAM" id="MobiDB-lite"/>
    </source>
</evidence>
<dbReference type="FunFam" id="2.60.40.10:FF:000495">
    <property type="entry name" value="Periplasmic beta-glucosidase"/>
    <property type="match status" value="1"/>
</dbReference>
<dbReference type="AlphaFoldDB" id="A0A1G8KB18"/>
<dbReference type="InterPro" id="IPR019800">
    <property type="entry name" value="Glyco_hydro_3_AS"/>
</dbReference>
<dbReference type="SMART" id="SM01217">
    <property type="entry name" value="Fn3_like"/>
    <property type="match status" value="1"/>
</dbReference>
<keyword evidence="3" id="KW-0119">Carbohydrate metabolism</keyword>
<name>A0A1G8KB18_9ACTN</name>
<feature type="region of interest" description="Disordered" evidence="7">
    <location>
        <begin position="795"/>
        <end position="814"/>
    </location>
</feature>
<gene>
    <name evidence="9" type="ORF">SAMN05421869_105339</name>
</gene>
<dbReference type="InterPro" id="IPR036962">
    <property type="entry name" value="Glyco_hydro_3_N_sf"/>
</dbReference>
<evidence type="ECO:0000256" key="5">
    <source>
        <dbReference type="ARBA" id="ARBA00074219"/>
    </source>
</evidence>
<dbReference type="PANTHER" id="PTHR42715:SF10">
    <property type="entry name" value="BETA-GLUCOSIDASE"/>
    <property type="match status" value="1"/>
</dbReference>
<dbReference type="InterPro" id="IPR036881">
    <property type="entry name" value="Glyco_hydro_3_C_sf"/>
</dbReference>
<dbReference type="Gene3D" id="2.60.40.10">
    <property type="entry name" value="Immunoglobulins"/>
    <property type="match status" value="1"/>
</dbReference>
<reference evidence="9 10" key="1">
    <citation type="submission" date="2016-10" db="EMBL/GenBank/DDBJ databases">
        <authorList>
            <person name="de Groot N.N."/>
        </authorList>
    </citation>
    <scope>NUCLEOTIDE SEQUENCE [LARGE SCALE GENOMIC DNA]</scope>
    <source>
        <strain evidence="9 10">CGMCC 4.6533</strain>
    </source>
</reference>
<dbReference type="Gene3D" id="3.20.20.300">
    <property type="entry name" value="Glycoside hydrolase, family 3, N-terminal domain"/>
    <property type="match status" value="1"/>
</dbReference>
<keyword evidence="2 6" id="KW-0378">Hydrolase</keyword>
<evidence type="ECO:0000256" key="1">
    <source>
        <dbReference type="ARBA" id="ARBA00005336"/>
    </source>
</evidence>
<evidence type="ECO:0000256" key="2">
    <source>
        <dbReference type="ARBA" id="ARBA00022801"/>
    </source>
</evidence>
<feature type="domain" description="Fibronectin type III-like" evidence="8">
    <location>
        <begin position="698"/>
        <end position="767"/>
    </location>
</feature>
<evidence type="ECO:0000313" key="10">
    <source>
        <dbReference type="Proteomes" id="UP000199202"/>
    </source>
</evidence>
<dbReference type="GO" id="GO:0008422">
    <property type="term" value="F:beta-glucosidase activity"/>
    <property type="evidence" value="ECO:0007669"/>
    <property type="project" value="UniProtKB-ARBA"/>
</dbReference>
<comment type="similarity">
    <text evidence="1 6">Belongs to the glycosyl hydrolase 3 family.</text>
</comment>
<keyword evidence="10" id="KW-1185">Reference proteome</keyword>
<sequence length="814" mass="85330">MTALDRTPAADQVLRPWQDPALPVVERVDALLGELTLEEKVGQLGSRWIGNEMLDEAPEPDADTLNVAPMQDVFAASGTVPWEEAIRHGIGHLTRVFGSAPVSVAEGAAEVVRLQRAVVERSRLGIPAIVHEECLTGFTTYGATVYPAAIAWAATFDPDLVERMAAAIGRDMAAVGVHQGLSPVLDVVRDYRWGRVEETMGEDPYLVSMLGAAYVRGLESAGVVATLKHFAGYSASRAARNHGPVPMGRRELMDMILPPFEAAIALGGARSVMNAYADVDGVPAGADPWLLTEVLRDEWGFTGTVVSDYWAVPFLATMHAVAGDTEEAGVLALTAGIDVELPDRLGFGQHLVERVRRGELPESLIDRAARRLLAQKVQLGLLDPGWTPERSVATATAGGVDLDSPANRDLAREMAERSVILLDAGTALPLLGAGRTAPGRVAVVGPGADDPRTFMGCYAFPNHVLPRHPRLGLGIEAPSVLDALRAELPGAVISHERGCDVRGADRSGFPAAVAAARAADLCVAVVGDLAGLFGLGTSGEGCDAEDLRLPGVQGDLLAELFATGTPVVVVVVSGRPYALGDAHAGAAGLVQAFMPGEEGGAAIAGVLSGRVQPGGRLPVQIPRSPGGQPGTYLQPPLGADSHGISNLDPTPLFPFGYGASYTTFEVGDLRISETEVPTDGEFTVSVSVRNTGGRAGSEVVQLYLHDVLAQVTRPVRQLAGFARVHLEPGESTGVRFLVHADRTAFTGRDLRRIVEPGDVEVFVGTSAAELPCRGSVRLTGPTRHVGRGRRLVTPVEVGSNDRGSGQGGADAGQS</sequence>
<dbReference type="InterPro" id="IPR002772">
    <property type="entry name" value="Glyco_hydro_3_C"/>
</dbReference>
<feature type="compositionally biased region" description="Gly residues" evidence="7">
    <location>
        <begin position="804"/>
        <end position="814"/>
    </location>
</feature>
<dbReference type="InterPro" id="IPR013783">
    <property type="entry name" value="Ig-like_fold"/>
</dbReference>
<dbReference type="GO" id="GO:0005975">
    <property type="term" value="P:carbohydrate metabolic process"/>
    <property type="evidence" value="ECO:0007669"/>
    <property type="project" value="InterPro"/>
</dbReference>
<evidence type="ECO:0000256" key="3">
    <source>
        <dbReference type="ARBA" id="ARBA00023277"/>
    </source>
</evidence>
<dbReference type="InterPro" id="IPR017853">
    <property type="entry name" value="GH"/>
</dbReference>
<evidence type="ECO:0000259" key="8">
    <source>
        <dbReference type="SMART" id="SM01217"/>
    </source>
</evidence>
<comment type="function">
    <text evidence="4">Catalyzes the hydrolysis of a non-reducing terminal alpha-L-arabinopyranosidic linkage in ginsenoside Rb2 (alpha-L-arabinopyranosyl-(1-&gt;6)-alpha-D-glucopyranosyl) to release alpha-D-glucopyranosyl (Rd). It is not able to hydrolyze alpha-L-arabinofuranosyl-(1-&gt;6)-alpha-D-glucopyranosyl (Rc).</text>
</comment>
<dbReference type="Pfam" id="PF00933">
    <property type="entry name" value="Glyco_hydro_3"/>
    <property type="match status" value="1"/>
</dbReference>
<dbReference type="Gene3D" id="3.40.50.1700">
    <property type="entry name" value="Glycoside hydrolase family 3 C-terminal domain"/>
    <property type="match status" value="1"/>
</dbReference>
<dbReference type="Proteomes" id="UP000199202">
    <property type="component" value="Unassembled WGS sequence"/>
</dbReference>
<evidence type="ECO:0000256" key="4">
    <source>
        <dbReference type="ARBA" id="ARBA00058905"/>
    </source>
</evidence>
<dbReference type="STRING" id="633440.SAMN05421869_105339"/>
<dbReference type="PANTHER" id="PTHR42715">
    <property type="entry name" value="BETA-GLUCOSIDASE"/>
    <property type="match status" value="1"/>
</dbReference>
<dbReference type="PROSITE" id="PS00775">
    <property type="entry name" value="GLYCOSYL_HYDROL_F3"/>
    <property type="match status" value="1"/>
</dbReference>
<accession>A0A1G8KB18</accession>
<dbReference type="Pfam" id="PF01915">
    <property type="entry name" value="Glyco_hydro_3_C"/>
    <property type="match status" value="1"/>
</dbReference>
<evidence type="ECO:0000256" key="6">
    <source>
        <dbReference type="RuleBase" id="RU361161"/>
    </source>
</evidence>
<proteinExistence type="inferred from homology"/>
<dbReference type="InterPro" id="IPR050288">
    <property type="entry name" value="Cellulose_deg_GH3"/>
</dbReference>